<reference evidence="1" key="2">
    <citation type="submission" date="2025-08" db="UniProtKB">
        <authorList>
            <consortium name="Ensembl"/>
        </authorList>
    </citation>
    <scope>IDENTIFICATION</scope>
</reference>
<sequence length="62" mass="7412">ILEVEKKKDFSIFMPKLTEHNSTNQDPYSNQDCLSKYRNLKGIQSVKLKMSKNIYKCYKEKH</sequence>
<dbReference type="OMA" id="STNQDPY"/>
<organism evidence="1 2">
    <name type="scientific">Pan paniscus</name>
    <name type="common">Pygmy chimpanzee</name>
    <name type="synonym">Bonobo</name>
    <dbReference type="NCBI Taxonomy" id="9597"/>
    <lineage>
        <taxon>Eukaryota</taxon>
        <taxon>Metazoa</taxon>
        <taxon>Chordata</taxon>
        <taxon>Craniata</taxon>
        <taxon>Vertebrata</taxon>
        <taxon>Euteleostomi</taxon>
        <taxon>Mammalia</taxon>
        <taxon>Eutheria</taxon>
        <taxon>Euarchontoglires</taxon>
        <taxon>Primates</taxon>
        <taxon>Haplorrhini</taxon>
        <taxon>Catarrhini</taxon>
        <taxon>Hominidae</taxon>
        <taxon>Pan</taxon>
    </lineage>
</organism>
<reference evidence="1 2" key="1">
    <citation type="journal article" date="2012" name="Nature">
        <title>The bonobo genome compared with the chimpanzee and human genomes.</title>
        <authorList>
            <person name="Prufer K."/>
            <person name="Munch K."/>
            <person name="Hellmann I."/>
            <person name="Akagi K."/>
            <person name="Miller J.R."/>
            <person name="Walenz B."/>
            <person name="Koren S."/>
            <person name="Sutton G."/>
            <person name="Kodira C."/>
            <person name="Winer R."/>
            <person name="Knight J.R."/>
            <person name="Mullikin J.C."/>
            <person name="Meader S.J."/>
            <person name="Ponting C.P."/>
            <person name="Lunter G."/>
            <person name="Higashino S."/>
            <person name="Hobolth A."/>
            <person name="Dutheil J."/>
            <person name="Karakoc E."/>
            <person name="Alkan C."/>
            <person name="Sajjadian S."/>
            <person name="Catacchio C.R."/>
            <person name="Ventura M."/>
            <person name="Marques-Bonet T."/>
            <person name="Eichler E.E."/>
            <person name="Andre C."/>
            <person name="Atencia R."/>
            <person name="Mugisha L."/>
            <person name="Junhold J."/>
            <person name="Patterson N."/>
            <person name="Siebauer M."/>
            <person name="Good J.M."/>
            <person name="Fischer A."/>
            <person name="Ptak S.E."/>
            <person name="Lachmann M."/>
            <person name="Symer D.E."/>
            <person name="Mailund T."/>
            <person name="Schierup M.H."/>
            <person name="Andres A.M."/>
            <person name="Kelso J."/>
            <person name="Paabo S."/>
        </authorList>
    </citation>
    <scope>NUCLEOTIDE SEQUENCE [LARGE SCALE GENOMIC DNA]</scope>
</reference>
<reference evidence="1" key="3">
    <citation type="submission" date="2025-09" db="UniProtKB">
        <authorList>
            <consortium name="Ensembl"/>
        </authorList>
    </citation>
    <scope>IDENTIFICATION</scope>
</reference>
<accession>A0A2R9BT84</accession>
<dbReference type="EMBL" id="AJFE02061038">
    <property type="status" value="NOT_ANNOTATED_CDS"/>
    <property type="molecule type" value="Genomic_DNA"/>
</dbReference>
<evidence type="ECO:0000313" key="2">
    <source>
        <dbReference type="Proteomes" id="UP000240080"/>
    </source>
</evidence>
<name>A0A2R9BT84_PANPA</name>
<dbReference type="Proteomes" id="UP000240080">
    <property type="component" value="Chromosome 18"/>
</dbReference>
<dbReference type="Ensembl" id="ENSPPAT00000052637.1">
    <property type="protein sequence ID" value="ENSPPAP00000029786.1"/>
    <property type="gene ID" value="ENSPPAG00000037912.1"/>
</dbReference>
<proteinExistence type="predicted"/>
<dbReference type="GeneTree" id="ENSGT00910000147337"/>
<evidence type="ECO:0000313" key="1">
    <source>
        <dbReference type="Ensembl" id="ENSPPAP00000029786.1"/>
    </source>
</evidence>
<dbReference type="Bgee" id="ENSPPAG00000037912">
    <property type="expression patterns" value="Expressed in placenta"/>
</dbReference>
<protein>
    <submittedName>
        <fullName evidence="1">Uncharacterized protein</fullName>
    </submittedName>
</protein>
<keyword evidence="2" id="KW-1185">Reference proteome</keyword>
<dbReference type="AlphaFoldDB" id="A0A2R9BT84"/>